<dbReference type="Gene3D" id="1.10.10.680">
    <property type="entry name" value="Hypothetical protein VC1899 (Restriction endonuclease-like)"/>
    <property type="match status" value="1"/>
</dbReference>
<dbReference type="Gene3D" id="3.40.50.10770">
    <property type="entry name" value="Hypothetical protein VC1899 like domain (Restriction endonuclease-like)"/>
    <property type="match status" value="1"/>
</dbReference>
<evidence type="ECO:0000313" key="2">
    <source>
        <dbReference type="EMBL" id="ENO97667.1"/>
    </source>
</evidence>
<feature type="domain" description="Card1 endonuclease" evidence="1">
    <location>
        <begin position="246"/>
        <end position="377"/>
    </location>
</feature>
<protein>
    <recommendedName>
        <fullName evidence="1">Card1 endonuclease domain-containing protein</fullName>
    </recommendedName>
</protein>
<dbReference type="InterPro" id="IPR015093">
    <property type="entry name" value="Card1_endonucl_dom"/>
</dbReference>
<evidence type="ECO:0000313" key="3">
    <source>
        <dbReference type="Proteomes" id="UP000013047"/>
    </source>
</evidence>
<dbReference type="InterPro" id="IPR011856">
    <property type="entry name" value="tRNA_endonuc-like_dom_sf"/>
</dbReference>
<dbReference type="Gene3D" id="3.40.1350.10">
    <property type="match status" value="1"/>
</dbReference>
<dbReference type="GO" id="GO:0003676">
    <property type="term" value="F:nucleic acid binding"/>
    <property type="evidence" value="ECO:0007669"/>
    <property type="project" value="InterPro"/>
</dbReference>
<dbReference type="AlphaFoldDB" id="N6ZT43"/>
<dbReference type="Proteomes" id="UP000013047">
    <property type="component" value="Unassembled WGS sequence"/>
</dbReference>
<dbReference type="OrthoDB" id="8477283at2"/>
<keyword evidence="3" id="KW-1185">Reference proteome</keyword>
<dbReference type="RefSeq" id="WP_004359755.1">
    <property type="nucleotide sequence ID" value="NZ_AMXF01000037.1"/>
</dbReference>
<dbReference type="Pfam" id="PF09002">
    <property type="entry name" value="Card1_endonuc"/>
    <property type="match status" value="1"/>
</dbReference>
<evidence type="ECO:0000259" key="1">
    <source>
        <dbReference type="Pfam" id="PF09002"/>
    </source>
</evidence>
<name>N6ZT43_9RHOO</name>
<organism evidence="2 3">
    <name type="scientific">Thauera phenylacetica B4P</name>
    <dbReference type="NCBI Taxonomy" id="1234382"/>
    <lineage>
        <taxon>Bacteria</taxon>
        <taxon>Pseudomonadati</taxon>
        <taxon>Pseudomonadota</taxon>
        <taxon>Betaproteobacteria</taxon>
        <taxon>Rhodocyclales</taxon>
        <taxon>Zoogloeaceae</taxon>
        <taxon>Thauera</taxon>
    </lineage>
</organism>
<gene>
    <name evidence="2" type="ORF">C667_07736</name>
</gene>
<accession>N6ZT43</accession>
<reference evidence="2 3" key="1">
    <citation type="submission" date="2012-09" db="EMBL/GenBank/DDBJ databases">
        <title>Draft Genome Sequences of 6 Strains from Genus Thauera.</title>
        <authorList>
            <person name="Liu B."/>
            <person name="Shapleigh J.P."/>
            <person name="Frostegard A.H."/>
        </authorList>
    </citation>
    <scope>NUCLEOTIDE SEQUENCE [LARGE SCALE GENOMIC DNA]</scope>
    <source>
        <strain evidence="2 3">B4P</strain>
    </source>
</reference>
<dbReference type="EMBL" id="AMXF01000037">
    <property type="protein sequence ID" value="ENO97667.1"/>
    <property type="molecule type" value="Genomic_DNA"/>
</dbReference>
<proteinExistence type="predicted"/>
<sequence>MNRPSRHLCIATGQNLANLIPALQLSASEVLILETPAMRDAAVNLKRALEARNIAVRRMPFDDTSPETIKASAEGVAMELGVEPLVFNATGGHKLMTLALAENLEELADDLHLVYAETRHDRLDWLKPLPSIDPMRDVLGIDDILRAQGYRRTSDGNQDGFWQADADSRASLTRKMGDEAERYDKFFGTLNRLADFALNEDGDRFQPRQSLDYAPGGRNAELLDDARRLGLIQWNNDTDIVFASREAAAYFRGGWLEEYVWYKLRGIRPHDWAVNLKTQSYAAQVENECDAAVVHRNRLLVIECKTSGFGKNEMRDVGYIYKLAQLADQIGGTMSQKLLLSARPIHDNIRQRAKEYRVDILAAHEVRRFVEYIKCWMQG</sequence>
<dbReference type="InterPro" id="IPR011335">
    <property type="entry name" value="Restrct_endonuc-II-like"/>
</dbReference>
<dbReference type="SUPFAM" id="SSF52980">
    <property type="entry name" value="Restriction endonuclease-like"/>
    <property type="match status" value="1"/>
</dbReference>
<comment type="caution">
    <text evidence="2">The sequence shown here is derived from an EMBL/GenBank/DDBJ whole genome shotgun (WGS) entry which is preliminary data.</text>
</comment>